<protein>
    <recommendedName>
        <fullName evidence="25">Hedgehog protein</fullName>
    </recommendedName>
</protein>
<dbReference type="Pfam" id="PF00008">
    <property type="entry name" value="EGF"/>
    <property type="match status" value="1"/>
</dbReference>
<reference evidence="34" key="1">
    <citation type="submission" date="2025-08" db="UniProtKB">
        <authorList>
            <consortium name="RefSeq"/>
        </authorList>
    </citation>
    <scope>IDENTIFICATION</scope>
    <source>
        <tissue evidence="34">Tentacle</tissue>
    </source>
</reference>
<dbReference type="InterPro" id="IPR036465">
    <property type="entry name" value="vWFA_dom_sf"/>
</dbReference>
<dbReference type="PROSITE" id="PS01187">
    <property type="entry name" value="EGF_CA"/>
    <property type="match status" value="1"/>
</dbReference>
<dbReference type="PROSITE" id="PS50268">
    <property type="entry name" value="CADHERIN_2"/>
    <property type="match status" value="21"/>
</dbReference>
<dbReference type="KEGG" id="aten:116297198"/>
<comment type="caution">
    <text evidence="23">Lacks conserved residue(s) required for the propagation of feature annotation.</text>
</comment>
<sequence length="3496" mass="381659">MTPSAPFIRLLILVTSIKTLYAARIFNRGEIHPAGKDEISTCGNIRDVIQRNSARFRKILVRNTNSEIVFLNDDSRRMTARAKSKLDVLATRVSARWGGRKVKVLKAWTDTVVPGTISLHYEGRAVRLVVDDNDVGKLGELAGLAEQAGFDWIQYTRNNYVHASVIRDVCQTSIDLAFILDTSGSVGSYNFGKIKTFVKNIIDFFNIGTTGTHVAVVTYSSWPVVEFNLKAHYSKTSLKNAVGEIEYRAGWTYTGDALEMTRTDIFNTVDGMRPDKGIPKVAVLLTDGYSNGWGVKTAANALKNQGVNLFCIGVGNYNERELNDIATDPDSTHVFTLDNFNDLSSWVDKLSSVSCDEGATVSSCDDTTSSVEGGSFLYFKTKFESVTGGISVEVKDIEGISHLYVSLTTTNPGPMDPHSQKNELNTSPRSIRLNFTSARSSTTIIYVAVQGQMNSNKFKLSMWDTLFSQDSYVANPDEEVPGTQKVKTVASSFTKYRLRYSITDGNSEGKFHINSQTGLITADTLDREATATYRITVLAQNINKACHKGRTVVVVNVQDTNDNSPQFSKKLYQADVKENARIGTSITTVTAADNDKDDMLTYRINDTSNTFSIDDTNGVVTTTKQLDFETNNLYRIEIRASDGKNEAKTILEIRILSVNERPSLNDACAKSSRCSFRVNESKKVNTYIGTLNASDPDGDRLTYKLKMLDSQDNVFAIDTTGRITLGKKLDREVKPVYSVLVTVSDDGTPVLATQTVVSVIVTDYNDNYPTFPYKRYTASVYENAARDSTVMQVVAIDADIGDNSKLTYSLQGGNTSFFTIDSNTGIIKTSQTFDRETKSSYQLTIRVVDGGNPQHHGQTSVTVNILDVNDNKPNFIKNAYSFSVSENTTTGATIATLSATDLDIGINADIRYYIVSGNLGNTFDLESQTGNLKLANTLDCERRTLYRLVIGVSDRGLPSLSSTTNVQINVVDVNDNSPIFASSVYRATVKENSLVGKSVVKVLATDRDSGANGKVEYAIIDGNTENTFTIDLNSGLITIKKSPKFKTSSRYDLKVEARDKGNPIKTDTTQVKITIEDVNDNKPIFGQDRYNVKVSEAAAIGSTVQDVSATDEDSGPLGRVVFSILRGNVGNKFTIDGSTGSIKVSSSLDRESTKEFILTIKARDGGTPPLSSTCQVLINVTDVNDNTPVFSGPYTFHVSEDQFVAYLVGQVTATDRDSGENARISYSGSTDVFNIDPVSGKITLSKKVDHEAKSSYSLTVTASDHGSPPMSTSIVVKVIVDDVNDNPPKFPRDMYNCSIAENMVKGATVCYVTAVDPDSSANGRLVYTIAGGNGTFLINSDTGEITTTAPLDRESTASYRLTVTVSDGKTFRSGPSFTDSVTVYVTVQDENDNPPKFIGAPYRMEVKEDASFGTSVGRVSAVDADDGPNGMITYSILQGNSEQKFNINPSSGVISVQKSLDREQTAQYTLSVQAKDSGKPVPQSTSTNIQVVIQDVNDHSPSFEREIFYGQIREDASIGSSVLQVKAVDRDEGANAKLTFSLSGKGSENFTIDSTGFVKSFTALDYETTSSYLLTVTANDSGNPPKQDTAKVNISIINVNDNVPSFDSTGQITTIPEDVAIGTRVVKLNATDSDGSQLTFDIIKGNIGGAFIIGSQTGVISVAKRLDRENVANYTLVVKATDNGGMFVSNNATIQVLDVNDNKPTFEKNSYSVEILENQLAGITVVKVLATDRDLGKNAEITYQISSGDKTKFKIDPTTGLITTLATLDREQQQAYQLYVTAKDHGTPSQSSVALVTVKVKDENDNKPRFAQNLYPVSLVENTALNSVVLRLRAVDPDEGTNGQVTYAITSGNSDNTFGISANTGELSVLRLIDRETIASYDLTVSASDSGSPKKNSSTSVSITVIDENDNAPVFTNQNASFSVEENVPRDTLVGVVTATDADVGSNSQIVYSIIKGAQNVLAINPSTGVITVMGRIDRETMATYPLTIRASDRGSPVLFSDKKFTVRVDDVNDNAPAFEKSIYRVNIREDAPRQSSVVVVKATDADLGANAAVRYQIVSGNTQGLFSINPSSGLITTSGFLDYEKQRKYTLEISASDSARTTNASVIIDVVDVNDNDPLFGQRAYFASVQENNLTEVIRVFATDKDPFGVLVYTLNSSYPSSNRFNIDPTSGSISTAEPLDRETKDKYVIQVVVADGGTPARTDAAIVTINVTDVNDNRPTFNDSSYSVTAPENITVNTIVAQIFASDRDLGNNAKFSYSMLPTRFFSIESDTGIIRNVLTLDRETTPSFTLTCTATDDGYPRLTSEPVTIHVILQDVNDNAPRFENQPYYSNVSENEAVGSIIADVLAVDRDLGDAGKVEYRITSGDQNGMFTIDNNTGIISLGRAHDRERQDAYTLTVQASDLGTPPLQSTTKVYINILDVNDNAPIFNTTSLRGSVKENKPAGTYIMRLTANDADSGYNARIQFRFQTDEYKNLFSLDIYTGEIETRKGLDRERQERYVLKIVALDMGNPRLTSLADVIIDVIDEDDNCPVFQYSEYNVTKSEDIALGAEIVQVLATDVDQENVTYYIRSGNPGGAFTIDQKTGMIKVANPDAVDREKHEAFTLIVRAGSENCGVNETDGGNTAEGGIDILSSAIATVNIILEDVNDNPPTFQESAYTFDFDDIKTKFLFTISAADKDLGPGGIVKYRMAGQTEIGGNHVATVAAYDQGSPSLESNVTVTVHVKSGLTCEAMVFTVTSDGGIYVKTLCHFDEKPDENKIVVVGEPHQLKCSANGNTVPEYRWMLDGRMLTTPSSNGTYVIERLSQENEGSYSCLASSEAGVIQSSASMLIVYEKPTVILHPKNTSAALGGITTLECKATGDPDPSYQWFKNDVEILATNDIVPDKPTLVIRKTIIQDQAWYRCSLRNAAGTTLSNAAYLKIFESEALVSLEISVNKPNLAKQCHIFDLEAFKKTLRKVLEAEATITNMTVLAETLCESDPCFSNPCMNGGVCKTGPGKNEFSCRCEPGWAGKDCTNDINECERSPCRNGTCTNTVGSYQCKCTSYSTGKNCKLRKDACAGSPCNKTNICVLSEMHANGYKCLSGDKLIEMKYTKEIADDGDKFDLEKKMTEIIISAPDKLSVNNSNVNTRRRERSANDKIDYGTCVARIHLVSDTWIKFFLLCPKELNANQDVVKQYVCGLMLDQKVAESCGSGSNMMTPVPPVTYPAIDPMRVKILLFARDKSNRDIDGESLIKGLQSKTFQEQMASQGVEFVAAKQVRPKPLKANPSSSSTGLIIGLAILALMVVAVAIVGFLYYQRRKNQNKQVNIEDRAILRRDSPHQNVQRNVSTRDITRSEKKYINQAFTNSIYDDDGGDEEMFMVEVDLSSPKKKDTPITKLLEEPWYYDKITSIEAEDLLDSKVQPGTFLVRKGLNPNEYVLTVRCPEGGPSHRHLVLKYTSKQKFEVQFGTMPLALDFDTVGDVIDHFQATPIEFGPNVPDVVLTNGWCKSQG</sequence>
<dbReference type="Gene3D" id="2.60.40.60">
    <property type="entry name" value="Cadherins"/>
    <property type="match status" value="22"/>
</dbReference>
<evidence type="ECO:0000256" key="6">
    <source>
        <dbReference type="ARBA" id="ARBA00022475"/>
    </source>
</evidence>
<dbReference type="FunFam" id="3.40.50.410:FF:000004">
    <property type="entry name" value="collagen alpha-6(VI) chain"/>
    <property type="match status" value="1"/>
</dbReference>
<dbReference type="SUPFAM" id="SSF53300">
    <property type="entry name" value="vWA-like"/>
    <property type="match status" value="1"/>
</dbReference>
<dbReference type="SMART" id="SM00112">
    <property type="entry name" value="CA"/>
    <property type="match status" value="21"/>
</dbReference>
<dbReference type="Gene3D" id="3.30.505.10">
    <property type="entry name" value="SH2 domain"/>
    <property type="match status" value="1"/>
</dbReference>
<evidence type="ECO:0000256" key="24">
    <source>
        <dbReference type="PROSITE-ProRule" id="PRU00191"/>
    </source>
</evidence>
<dbReference type="PROSITE" id="PS00022">
    <property type="entry name" value="EGF_1"/>
    <property type="match status" value="2"/>
</dbReference>
<dbReference type="FunFam" id="2.60.40.60:FF:000013">
    <property type="entry name" value="Cadherin EGF LAG seven-pass G-type receptor"/>
    <property type="match status" value="3"/>
</dbReference>
<dbReference type="GO" id="GO:0005576">
    <property type="term" value="C:extracellular region"/>
    <property type="evidence" value="ECO:0007669"/>
    <property type="project" value="UniProtKB-SubCell"/>
</dbReference>
<feature type="domain" description="Cadherin" evidence="31">
    <location>
        <begin position="2327"/>
        <end position="2431"/>
    </location>
</feature>
<feature type="domain" description="Cadherin" evidence="31">
    <location>
        <begin position="1916"/>
        <end position="2019"/>
    </location>
</feature>
<dbReference type="RefSeq" id="XP_031561240.1">
    <property type="nucleotide sequence ID" value="XM_031705380.1"/>
</dbReference>
<dbReference type="SUPFAM" id="SSF55550">
    <property type="entry name" value="SH2 domain"/>
    <property type="match status" value="1"/>
</dbReference>
<dbReference type="Gene3D" id="2.60.40.10">
    <property type="entry name" value="Immunoglobulins"/>
    <property type="match status" value="2"/>
</dbReference>
<feature type="domain" description="Cadherin" evidence="31">
    <location>
        <begin position="2122"/>
        <end position="2223"/>
    </location>
</feature>
<comment type="function">
    <molecule>Protein hedgehog</molecule>
    <text evidence="25">The C-terminal part of the hedgehog protein precursor displays an autoproteolysis activity that results in the cleavage of the full-length protein into two parts (N-product and C-product). In addition, the C-terminal part displays a cholesterol transferase activity that results by the covalent attachment of a cholesterol moiety to the C-terminal of the newly generated N-product.</text>
</comment>
<evidence type="ECO:0000259" key="31">
    <source>
        <dbReference type="PROSITE" id="PS50268"/>
    </source>
</evidence>
<feature type="disulfide bond" evidence="23">
    <location>
        <begin position="3046"/>
        <end position="3055"/>
    </location>
</feature>
<evidence type="ECO:0000256" key="25">
    <source>
        <dbReference type="RuleBase" id="RU280812"/>
    </source>
</evidence>
<dbReference type="SUPFAM" id="SSF57196">
    <property type="entry name" value="EGF/Laminin"/>
    <property type="match status" value="2"/>
</dbReference>
<dbReference type="InterPro" id="IPR000152">
    <property type="entry name" value="EGF-type_Asp/Asn_hydroxyl_site"/>
</dbReference>
<keyword evidence="19 25" id="KW-0472">Membrane</keyword>
<dbReference type="InterPro" id="IPR002126">
    <property type="entry name" value="Cadherin-like_dom"/>
</dbReference>
<keyword evidence="12 25" id="KW-0732">Signal</keyword>
<feature type="domain" description="Cadherin" evidence="31">
    <location>
        <begin position="1086"/>
        <end position="1190"/>
    </location>
</feature>
<dbReference type="PROSITE" id="PS00010">
    <property type="entry name" value="ASX_HYDROXYL"/>
    <property type="match status" value="1"/>
</dbReference>
<dbReference type="SMART" id="SM00181">
    <property type="entry name" value="EGF"/>
    <property type="match status" value="2"/>
</dbReference>
<feature type="domain" description="Cadherin" evidence="31">
    <location>
        <begin position="2537"/>
        <end position="2656"/>
    </location>
</feature>
<evidence type="ECO:0000256" key="3">
    <source>
        <dbReference type="ARBA" id="ARBA00006373"/>
    </source>
</evidence>
<dbReference type="InterPro" id="IPR003598">
    <property type="entry name" value="Ig_sub2"/>
</dbReference>
<evidence type="ECO:0000256" key="19">
    <source>
        <dbReference type="ARBA" id="ARBA00023136"/>
    </source>
</evidence>
<evidence type="ECO:0000256" key="12">
    <source>
        <dbReference type="ARBA" id="ARBA00022729"/>
    </source>
</evidence>
<evidence type="ECO:0000256" key="4">
    <source>
        <dbReference type="ARBA" id="ARBA00010649"/>
    </source>
</evidence>
<dbReference type="InterPro" id="IPR002035">
    <property type="entry name" value="VWF_A"/>
</dbReference>
<evidence type="ECO:0000256" key="16">
    <source>
        <dbReference type="ARBA" id="ARBA00022837"/>
    </source>
</evidence>
<evidence type="ECO:0000256" key="18">
    <source>
        <dbReference type="ARBA" id="ARBA00022989"/>
    </source>
</evidence>
<dbReference type="InterPro" id="IPR001657">
    <property type="entry name" value="Hedgehog"/>
</dbReference>
<dbReference type="FunFam" id="2.60.40.60:FF:000005">
    <property type="entry name" value="Protocadherin 9"/>
    <property type="match status" value="1"/>
</dbReference>
<dbReference type="PROSITE" id="PS00232">
    <property type="entry name" value="CADHERIN_1"/>
    <property type="match status" value="14"/>
</dbReference>
<keyword evidence="9 25" id="KW-0645">Protease</keyword>
<feature type="domain" description="Cadherin" evidence="31">
    <location>
        <begin position="568"/>
        <end position="664"/>
    </location>
</feature>
<organism evidence="33 34">
    <name type="scientific">Actinia tenebrosa</name>
    <name type="common">Australian red waratah sea anemone</name>
    <dbReference type="NCBI Taxonomy" id="6105"/>
    <lineage>
        <taxon>Eukaryota</taxon>
        <taxon>Metazoa</taxon>
        <taxon>Cnidaria</taxon>
        <taxon>Anthozoa</taxon>
        <taxon>Hexacorallia</taxon>
        <taxon>Actiniaria</taxon>
        <taxon>Actiniidae</taxon>
        <taxon>Actinia</taxon>
    </lineage>
</organism>
<dbReference type="FunFam" id="2.60.40.60:FF:000010">
    <property type="entry name" value="Cadherin EGF LAG seven-pass G-type receptor 3"/>
    <property type="match status" value="2"/>
</dbReference>
<dbReference type="FunFam" id="2.60.40.60:FF:000275">
    <property type="entry name" value="Si:dkey-30k22.7"/>
    <property type="match status" value="1"/>
</dbReference>
<dbReference type="GO" id="GO:0007267">
    <property type="term" value="P:cell-cell signaling"/>
    <property type="evidence" value="ECO:0007669"/>
    <property type="project" value="InterPro"/>
</dbReference>
<dbReference type="GO" id="GO:0005911">
    <property type="term" value="C:cell-cell junction"/>
    <property type="evidence" value="ECO:0007669"/>
    <property type="project" value="TreeGrafter"/>
</dbReference>
<feature type="domain" description="EGF-like" evidence="29">
    <location>
        <begin position="3021"/>
        <end position="3056"/>
    </location>
</feature>
<comment type="subcellular location">
    <subcellularLocation>
        <location evidence="1">Cell membrane</location>
        <topology evidence="1">Single-pass type I membrane protein</topology>
    </subcellularLocation>
    <subcellularLocation>
        <location evidence="2">Secreted</location>
    </subcellularLocation>
</comment>
<name>A0A6P8I9B2_ACTTE</name>
<keyword evidence="16 22" id="KW-0106">Calcium</keyword>
<evidence type="ECO:0000313" key="34">
    <source>
        <dbReference type="RefSeq" id="XP_031561240.1"/>
    </source>
</evidence>
<dbReference type="GO" id="GO:0007156">
    <property type="term" value="P:homophilic cell adhesion via plasma membrane adhesion molecules"/>
    <property type="evidence" value="ECO:0007669"/>
    <property type="project" value="InterPro"/>
</dbReference>
<evidence type="ECO:0000259" key="28">
    <source>
        <dbReference type="PROSITE" id="PS50001"/>
    </source>
</evidence>
<evidence type="ECO:0000256" key="1">
    <source>
        <dbReference type="ARBA" id="ARBA00004251"/>
    </source>
</evidence>
<comment type="similarity">
    <text evidence="4 25">Belongs to the hedgehog family.</text>
</comment>
<dbReference type="PANTHER" id="PTHR24025">
    <property type="entry name" value="DESMOGLEIN FAMILY MEMBER"/>
    <property type="match status" value="1"/>
</dbReference>
<dbReference type="InterPro" id="IPR018097">
    <property type="entry name" value="EGF_Ca-bd_CS"/>
</dbReference>
<comment type="subcellular location">
    <molecule>Sonic hedgehog protein</molecule>
    <subcellularLocation>
        <location evidence="25">Endoplasmic reticulum membrane</location>
    </subcellularLocation>
    <subcellularLocation>
        <location evidence="25">Golgi apparatus membrane</location>
    </subcellularLocation>
</comment>
<dbReference type="InterPro" id="IPR015919">
    <property type="entry name" value="Cadherin-like_sf"/>
</dbReference>
<keyword evidence="6 25" id="KW-1003">Cell membrane</keyword>
<dbReference type="PRINTS" id="PR00453">
    <property type="entry name" value="VWFADOMAIN"/>
</dbReference>
<dbReference type="PROSITE" id="PS50001">
    <property type="entry name" value="SH2"/>
    <property type="match status" value="1"/>
</dbReference>
<feature type="domain" description="SH2" evidence="28">
    <location>
        <begin position="3388"/>
        <end position="3472"/>
    </location>
</feature>
<evidence type="ECO:0000259" key="30">
    <source>
        <dbReference type="PROSITE" id="PS50234"/>
    </source>
</evidence>
<feature type="domain" description="EGF-like" evidence="29">
    <location>
        <begin position="2981"/>
        <end position="3019"/>
    </location>
</feature>
<feature type="transmembrane region" description="Helical" evidence="26">
    <location>
        <begin position="3279"/>
        <end position="3301"/>
    </location>
</feature>
<evidence type="ECO:0000256" key="20">
    <source>
        <dbReference type="ARBA" id="ARBA00023157"/>
    </source>
</evidence>
<dbReference type="SUPFAM" id="SSF49313">
    <property type="entry name" value="Cadherin-like"/>
    <property type="match status" value="22"/>
</dbReference>
<evidence type="ECO:0000256" key="22">
    <source>
        <dbReference type="PROSITE-ProRule" id="PRU00043"/>
    </source>
</evidence>
<dbReference type="SUPFAM" id="SSF48726">
    <property type="entry name" value="Immunoglobulin"/>
    <property type="match status" value="2"/>
</dbReference>
<evidence type="ECO:0000256" key="26">
    <source>
        <dbReference type="SAM" id="Phobius"/>
    </source>
</evidence>
<feature type="domain" description="Cadherin" evidence="31">
    <location>
        <begin position="981"/>
        <end position="1085"/>
    </location>
</feature>
<feature type="domain" description="VWFA" evidence="30">
    <location>
        <begin position="175"/>
        <end position="350"/>
    </location>
</feature>
<evidence type="ECO:0000259" key="32">
    <source>
        <dbReference type="PROSITE" id="PS50835"/>
    </source>
</evidence>
<dbReference type="GO" id="GO:0006508">
    <property type="term" value="P:proteolysis"/>
    <property type="evidence" value="ECO:0007669"/>
    <property type="project" value="UniProtKB-UniRule"/>
</dbReference>
<accession>A0A6P8I9B2</accession>
<dbReference type="PANTHER" id="PTHR24025:SF23">
    <property type="entry name" value="NEURAL-CADHERIN"/>
    <property type="match status" value="1"/>
</dbReference>
<dbReference type="Gene3D" id="3.30.1380.10">
    <property type="match status" value="1"/>
</dbReference>
<feature type="domain" description="Cadherin" evidence="31">
    <location>
        <begin position="2020"/>
        <end position="2121"/>
    </location>
</feature>
<dbReference type="PROSITE" id="PS50234">
    <property type="entry name" value="VWFA"/>
    <property type="match status" value="1"/>
</dbReference>
<feature type="chain" id="PRO_5027610158" description="Hedgehog protein" evidence="27">
    <location>
        <begin position="23"/>
        <end position="3496"/>
    </location>
</feature>
<keyword evidence="24" id="KW-0727">SH2 domain</keyword>
<evidence type="ECO:0000256" key="14">
    <source>
        <dbReference type="ARBA" id="ARBA00022801"/>
    </source>
</evidence>
<keyword evidence="14 25" id="KW-0378">Hydrolase</keyword>
<dbReference type="GO" id="GO:0000139">
    <property type="term" value="C:Golgi membrane"/>
    <property type="evidence" value="ECO:0007669"/>
    <property type="project" value="UniProtKB-SubCell"/>
</dbReference>
<evidence type="ECO:0000313" key="33">
    <source>
        <dbReference type="Proteomes" id="UP000515163"/>
    </source>
</evidence>
<dbReference type="InterPro" id="IPR050971">
    <property type="entry name" value="Cadherin-domain_protein"/>
</dbReference>
<dbReference type="CDD" id="cd00054">
    <property type="entry name" value="EGF_CA"/>
    <property type="match status" value="2"/>
</dbReference>
<dbReference type="FunFam" id="2.60.40.60:FF:000104">
    <property type="entry name" value="cadherin-23 isoform X1"/>
    <property type="match status" value="1"/>
</dbReference>
<keyword evidence="25" id="KW-0256">Endoplasmic reticulum</keyword>
<dbReference type="Pfam" id="PF00017">
    <property type="entry name" value="SH2"/>
    <property type="match status" value="1"/>
</dbReference>
<feature type="domain" description="Cadherin" evidence="31">
    <location>
        <begin position="1504"/>
        <end position="1606"/>
    </location>
</feature>
<keyword evidence="33" id="KW-1185">Reference proteome</keyword>
<feature type="disulfide bond" evidence="23">
    <location>
        <begin position="3009"/>
        <end position="3018"/>
    </location>
</feature>
<dbReference type="InterPro" id="IPR000742">
    <property type="entry name" value="EGF"/>
</dbReference>
<keyword evidence="25" id="KW-0333">Golgi apparatus</keyword>
<dbReference type="Pfam" id="PF00092">
    <property type="entry name" value="VWA"/>
    <property type="match status" value="1"/>
</dbReference>
<dbReference type="Gene3D" id="2.10.25.10">
    <property type="entry name" value="Laminin"/>
    <property type="match status" value="2"/>
</dbReference>
<dbReference type="Proteomes" id="UP000515163">
    <property type="component" value="Unplaced"/>
</dbReference>
<feature type="domain" description="Cadherin" evidence="31">
    <location>
        <begin position="2224"/>
        <end position="2326"/>
    </location>
</feature>
<dbReference type="FunFam" id="2.60.40.60:FF:000032">
    <property type="entry name" value="FAT atypical cadherin 1"/>
    <property type="match status" value="1"/>
</dbReference>
<dbReference type="SMART" id="SM00252">
    <property type="entry name" value="SH2"/>
    <property type="match status" value="1"/>
</dbReference>
<dbReference type="InterPro" id="IPR013783">
    <property type="entry name" value="Ig-like_fold"/>
</dbReference>
<dbReference type="GO" id="GO:0008233">
    <property type="term" value="F:peptidase activity"/>
    <property type="evidence" value="ECO:0007669"/>
    <property type="project" value="UniProtKB-UniRule"/>
</dbReference>
<dbReference type="Pfam" id="PF01085">
    <property type="entry name" value="HH_signal"/>
    <property type="match status" value="1"/>
</dbReference>
<dbReference type="Pfam" id="PF13927">
    <property type="entry name" value="Ig_3"/>
    <property type="match status" value="2"/>
</dbReference>
<dbReference type="CDD" id="cd00173">
    <property type="entry name" value="SH2"/>
    <property type="match status" value="1"/>
</dbReference>
<feature type="domain" description="Cadherin" evidence="31">
    <location>
        <begin position="1707"/>
        <end position="1810"/>
    </location>
</feature>
<dbReference type="FunFam" id="2.60.40.60:FF:000181">
    <property type="entry name" value="Predicted protein"/>
    <property type="match status" value="1"/>
</dbReference>
<feature type="disulfide bond" evidence="23">
    <location>
        <begin position="2990"/>
        <end position="3007"/>
    </location>
</feature>
<evidence type="ECO:0000256" key="17">
    <source>
        <dbReference type="ARBA" id="ARBA00022889"/>
    </source>
</evidence>
<dbReference type="InterPro" id="IPR003599">
    <property type="entry name" value="Ig_sub"/>
</dbReference>
<dbReference type="PRINTS" id="PR00632">
    <property type="entry name" value="SONICHHOG"/>
</dbReference>
<dbReference type="GO" id="GO:0005886">
    <property type="term" value="C:plasma membrane"/>
    <property type="evidence" value="ECO:0007669"/>
    <property type="project" value="UniProtKB-SubCell"/>
</dbReference>
<evidence type="ECO:0000256" key="21">
    <source>
        <dbReference type="ARBA" id="ARBA00023180"/>
    </source>
</evidence>
<evidence type="ECO:0000256" key="8">
    <source>
        <dbReference type="ARBA" id="ARBA00022536"/>
    </source>
</evidence>
<keyword evidence="7" id="KW-0964">Secreted</keyword>
<dbReference type="SMART" id="SM00409">
    <property type="entry name" value="IG"/>
    <property type="match status" value="2"/>
</dbReference>
<keyword evidence="15 25" id="KW-0068">Autocatalytic cleavage</keyword>
<dbReference type="SMART" id="SM00179">
    <property type="entry name" value="EGF_CA"/>
    <property type="match status" value="2"/>
</dbReference>
<evidence type="ECO:0000256" key="9">
    <source>
        <dbReference type="ARBA" id="ARBA00022670"/>
    </source>
</evidence>
<feature type="domain" description="Cadherin" evidence="31">
    <location>
        <begin position="1607"/>
        <end position="1706"/>
    </location>
</feature>
<keyword evidence="10 26" id="KW-0812">Transmembrane</keyword>
<comment type="similarity">
    <text evidence="3">Belongs to the EGF domain peptide family.</text>
</comment>
<keyword evidence="17" id="KW-0130">Cell adhesion</keyword>
<dbReference type="GeneID" id="116297198"/>
<dbReference type="InterPro" id="IPR000980">
    <property type="entry name" value="SH2"/>
</dbReference>
<gene>
    <name evidence="34" type="primary">LOC116297198</name>
</gene>
<feature type="disulfide bond" evidence="23">
    <location>
        <begin position="3025"/>
        <end position="3035"/>
    </location>
</feature>
<feature type="domain" description="Cadherin" evidence="31">
    <location>
        <begin position="1811"/>
        <end position="1915"/>
    </location>
</feature>
<evidence type="ECO:0000256" key="27">
    <source>
        <dbReference type="SAM" id="SignalP"/>
    </source>
</evidence>
<dbReference type="CDD" id="cd11304">
    <property type="entry name" value="Cadherin_repeat"/>
    <property type="match status" value="21"/>
</dbReference>
<feature type="signal peptide" evidence="27">
    <location>
        <begin position="1"/>
        <end position="22"/>
    </location>
</feature>
<keyword evidence="8 23" id="KW-0245">EGF-like domain</keyword>
<dbReference type="FunFam" id="2.60.40.60:FF:000020">
    <property type="entry name" value="Dachsous cadherin-related 1b"/>
    <property type="match status" value="6"/>
</dbReference>
<dbReference type="InterPro" id="IPR000320">
    <property type="entry name" value="Hedgehog_signalling_dom"/>
</dbReference>
<dbReference type="FunFam" id="2.10.25.10:FF:000095">
    <property type="entry name" value="Notch, isoform B"/>
    <property type="match status" value="1"/>
</dbReference>
<dbReference type="OrthoDB" id="6252479at2759"/>
<keyword evidence="5 25" id="KW-0217">Developmental protein</keyword>
<evidence type="ECO:0000256" key="5">
    <source>
        <dbReference type="ARBA" id="ARBA00022473"/>
    </source>
</evidence>
<dbReference type="PRINTS" id="PR00205">
    <property type="entry name" value="CADHERIN"/>
</dbReference>
<evidence type="ECO:0000256" key="23">
    <source>
        <dbReference type="PROSITE-ProRule" id="PRU00076"/>
    </source>
</evidence>
<feature type="domain" description="Ig-like" evidence="32">
    <location>
        <begin position="2767"/>
        <end position="2833"/>
    </location>
</feature>
<comment type="function">
    <molecule>Protein hedgehog N-product</molecule>
    <text evidence="25">The dually lipidated hedgehog protein N-product is a morphogen which is essential for a variety of patterning events during development.</text>
</comment>
<keyword evidence="13" id="KW-0677">Repeat</keyword>
<feature type="domain" description="Cadherin" evidence="31">
    <location>
        <begin position="473"/>
        <end position="567"/>
    </location>
</feature>
<dbReference type="GO" id="GO:0005789">
    <property type="term" value="C:endoplasmic reticulum membrane"/>
    <property type="evidence" value="ECO:0007669"/>
    <property type="project" value="UniProtKB-SubCell"/>
</dbReference>
<comment type="subcellular location">
    <molecule>Protein hedgehog N-product</molecule>
    <subcellularLocation>
        <location evidence="25">Cell membrane</location>
        <topology evidence="25">Lipid-anchor</topology>
    </subcellularLocation>
</comment>
<dbReference type="SUPFAM" id="SSF55166">
    <property type="entry name" value="Hedgehog/DD-peptidase"/>
    <property type="match status" value="1"/>
</dbReference>
<dbReference type="Pfam" id="PF00028">
    <property type="entry name" value="Cadherin"/>
    <property type="match status" value="21"/>
</dbReference>
<dbReference type="Gene3D" id="3.40.50.410">
    <property type="entry name" value="von Willebrand factor, type A domain"/>
    <property type="match status" value="1"/>
</dbReference>
<feature type="domain" description="Cadherin" evidence="31">
    <location>
        <begin position="1398"/>
        <end position="1503"/>
    </location>
</feature>
<dbReference type="GO" id="GO:0005509">
    <property type="term" value="F:calcium ion binding"/>
    <property type="evidence" value="ECO:0007669"/>
    <property type="project" value="UniProtKB-UniRule"/>
</dbReference>
<dbReference type="InterPro" id="IPR007110">
    <property type="entry name" value="Ig-like_dom"/>
</dbReference>
<feature type="domain" description="Cadherin" evidence="31">
    <location>
        <begin position="772"/>
        <end position="875"/>
    </location>
</feature>
<evidence type="ECO:0000259" key="29">
    <source>
        <dbReference type="PROSITE" id="PS50026"/>
    </source>
</evidence>
<feature type="domain" description="Cadherin" evidence="31">
    <location>
        <begin position="670"/>
        <end position="771"/>
    </location>
</feature>
<keyword evidence="11" id="KW-0479">Metal-binding</keyword>
<evidence type="ECO:0000256" key="2">
    <source>
        <dbReference type="ARBA" id="ARBA00004613"/>
    </source>
</evidence>
<dbReference type="InterPro" id="IPR036179">
    <property type="entry name" value="Ig-like_dom_sf"/>
</dbReference>
<dbReference type="PROSITE" id="PS50026">
    <property type="entry name" value="EGF_3"/>
    <property type="match status" value="2"/>
</dbReference>
<evidence type="ECO:0000256" key="15">
    <source>
        <dbReference type="ARBA" id="ARBA00022813"/>
    </source>
</evidence>
<keyword evidence="18 26" id="KW-1133">Transmembrane helix</keyword>
<evidence type="ECO:0000256" key="7">
    <source>
        <dbReference type="ARBA" id="ARBA00022525"/>
    </source>
</evidence>
<dbReference type="InParanoid" id="A0A6P8I9B2"/>
<feature type="domain" description="Ig-like" evidence="32">
    <location>
        <begin position="2839"/>
        <end position="2918"/>
    </location>
</feature>
<evidence type="ECO:0000256" key="13">
    <source>
        <dbReference type="ARBA" id="ARBA00022737"/>
    </source>
</evidence>
<dbReference type="CDD" id="cd01472">
    <property type="entry name" value="vWA_collagen"/>
    <property type="match status" value="1"/>
</dbReference>
<dbReference type="InterPro" id="IPR001881">
    <property type="entry name" value="EGF-like_Ca-bd_dom"/>
</dbReference>
<feature type="domain" description="Cadherin" evidence="31">
    <location>
        <begin position="2432"/>
        <end position="2536"/>
    </location>
</feature>
<feature type="domain" description="Cadherin" evidence="31">
    <location>
        <begin position="1190"/>
        <end position="1290"/>
    </location>
</feature>
<dbReference type="PROSITE" id="PS50835">
    <property type="entry name" value="IG_LIKE"/>
    <property type="match status" value="2"/>
</dbReference>
<evidence type="ECO:0000256" key="10">
    <source>
        <dbReference type="ARBA" id="ARBA00022692"/>
    </source>
</evidence>
<dbReference type="FunFam" id="2.60.40.60:FF:000080">
    <property type="entry name" value="FAT atypical cadherin 1"/>
    <property type="match status" value="2"/>
</dbReference>
<dbReference type="SMART" id="SM00327">
    <property type="entry name" value="VWA"/>
    <property type="match status" value="1"/>
</dbReference>
<dbReference type="InterPro" id="IPR036860">
    <property type="entry name" value="SH2_dom_sf"/>
</dbReference>
<dbReference type="InterPro" id="IPR009045">
    <property type="entry name" value="Zn_M74/Hedgehog-like"/>
</dbReference>
<dbReference type="PROSITE" id="PS01186">
    <property type="entry name" value="EGF_2"/>
    <property type="match status" value="1"/>
</dbReference>
<dbReference type="SMART" id="SM00408">
    <property type="entry name" value="IGc2"/>
    <property type="match status" value="2"/>
</dbReference>
<keyword evidence="21" id="KW-0325">Glycoprotein</keyword>
<evidence type="ECO:0000256" key="11">
    <source>
        <dbReference type="ARBA" id="ARBA00022723"/>
    </source>
</evidence>
<dbReference type="InterPro" id="IPR020894">
    <property type="entry name" value="Cadherin_CS"/>
</dbReference>
<feature type="domain" description="Cadherin" evidence="31">
    <location>
        <begin position="1291"/>
        <end position="1397"/>
    </location>
</feature>
<proteinExistence type="inferred from homology"/>
<feature type="domain" description="Cadherin" evidence="31">
    <location>
        <begin position="876"/>
        <end position="980"/>
    </location>
</feature>
<keyword evidence="20 23" id="KW-1015">Disulfide bond</keyword>